<accession>A0A5K3ESZ1</accession>
<name>A0A5K3ESZ1_MESCO</name>
<dbReference type="WBParaSite" id="MCU_002415-RA">
    <property type="protein sequence ID" value="MCU_002415-RA"/>
    <property type="gene ID" value="MCU_002415"/>
</dbReference>
<protein>
    <submittedName>
        <fullName evidence="1">Ovule protein</fullName>
    </submittedName>
</protein>
<proteinExistence type="predicted"/>
<evidence type="ECO:0000313" key="1">
    <source>
        <dbReference type="WBParaSite" id="MCU_002415-RA"/>
    </source>
</evidence>
<reference evidence="1" key="1">
    <citation type="submission" date="2019-11" db="UniProtKB">
        <authorList>
            <consortium name="WormBaseParasite"/>
        </authorList>
    </citation>
    <scope>IDENTIFICATION</scope>
</reference>
<dbReference type="AlphaFoldDB" id="A0A5K3ESZ1"/>
<organism evidence="1">
    <name type="scientific">Mesocestoides corti</name>
    <name type="common">Flatworm</name>
    <dbReference type="NCBI Taxonomy" id="53468"/>
    <lineage>
        <taxon>Eukaryota</taxon>
        <taxon>Metazoa</taxon>
        <taxon>Spiralia</taxon>
        <taxon>Lophotrochozoa</taxon>
        <taxon>Platyhelminthes</taxon>
        <taxon>Cestoda</taxon>
        <taxon>Eucestoda</taxon>
        <taxon>Cyclophyllidea</taxon>
        <taxon>Mesocestoididae</taxon>
        <taxon>Mesocestoides</taxon>
    </lineage>
</organism>
<sequence>SWTRDPSIQILKSESPLVIVIPHRQCFPACVRLRLVVQSADSSDRLFVWIYISAIFPIHY</sequence>